<evidence type="ECO:0000313" key="1">
    <source>
        <dbReference type="EMBL" id="HEA50729.1"/>
    </source>
</evidence>
<dbReference type="AlphaFoldDB" id="A0A831VUC8"/>
<protein>
    <submittedName>
        <fullName evidence="1">Uncharacterized protein</fullName>
    </submittedName>
</protein>
<gene>
    <name evidence="1" type="ORF">ENI00_00100</name>
</gene>
<reference evidence="1" key="1">
    <citation type="journal article" date="2020" name="mSystems">
        <title>Genome- and Community-Level Interaction Insights into Carbon Utilization and Element Cycling Functions of Hydrothermarchaeota in Hydrothermal Sediment.</title>
        <authorList>
            <person name="Zhou Z."/>
            <person name="Liu Y."/>
            <person name="Xu W."/>
            <person name="Pan J."/>
            <person name="Luo Z.H."/>
            <person name="Li M."/>
        </authorList>
    </citation>
    <scope>NUCLEOTIDE SEQUENCE [LARGE SCALE GENOMIC DNA]</scope>
    <source>
        <strain evidence="1">HyVt-357</strain>
    </source>
</reference>
<name>A0A831VUC8_9GAMM</name>
<dbReference type="Proteomes" id="UP000885748">
    <property type="component" value="Unassembled WGS sequence"/>
</dbReference>
<accession>A0A831VUC8</accession>
<comment type="caution">
    <text evidence="1">The sequence shown here is derived from an EMBL/GenBank/DDBJ whole genome shotgun (WGS) entry which is preliminary data.</text>
</comment>
<proteinExistence type="predicted"/>
<organism evidence="1">
    <name type="scientific">Marinobacter antarcticus</name>
    <dbReference type="NCBI Taxonomy" id="564117"/>
    <lineage>
        <taxon>Bacteria</taxon>
        <taxon>Pseudomonadati</taxon>
        <taxon>Pseudomonadota</taxon>
        <taxon>Gammaproteobacteria</taxon>
        <taxon>Pseudomonadales</taxon>
        <taxon>Marinobacteraceae</taxon>
        <taxon>Marinobacter</taxon>
    </lineage>
</organism>
<dbReference type="EMBL" id="DRGY01000002">
    <property type="protein sequence ID" value="HEA50729.1"/>
    <property type="molecule type" value="Genomic_DNA"/>
</dbReference>
<sequence length="101" mass="11665">MSGSHKNDQTIGMRTATLVGGYSRRQQFRRMALTLLAEKDDTLADLGYKRWEINVALKLPLRIDAMVFLEQQRQTSGLERDNESLRFMKAGKRPRGVYQYA</sequence>
<dbReference type="RefSeq" id="WP_304097005.1">
    <property type="nucleotide sequence ID" value="NZ_DRGY01000002.1"/>
</dbReference>